<dbReference type="InterPro" id="IPR011060">
    <property type="entry name" value="RibuloseP-bd_barrel"/>
</dbReference>
<organism evidence="11 12">
    <name type="scientific">Candidatus Falkowbacteria bacterium CG_4_10_14_0_2_um_filter_41_15</name>
    <dbReference type="NCBI Taxonomy" id="1974554"/>
    <lineage>
        <taxon>Bacteria</taxon>
        <taxon>Candidatus Falkowiibacteriota</taxon>
    </lineage>
</organism>
<comment type="pathway">
    <text evidence="2 9">Amino-acid biosynthesis; L-tryptophan biosynthesis; L-tryptophan from chorismate: step 5/5.</text>
</comment>
<evidence type="ECO:0000256" key="2">
    <source>
        <dbReference type="ARBA" id="ARBA00004733"/>
    </source>
</evidence>
<reference evidence="12" key="1">
    <citation type="submission" date="2017-09" db="EMBL/GenBank/DDBJ databases">
        <title>Depth-based differentiation of microbial function through sediment-hosted aquifers and enrichment of novel symbionts in the deep terrestrial subsurface.</title>
        <authorList>
            <person name="Probst A.J."/>
            <person name="Ladd B."/>
            <person name="Jarett J.K."/>
            <person name="Geller-Mcgrath D.E."/>
            <person name="Sieber C.M.K."/>
            <person name="Emerson J.B."/>
            <person name="Anantharaman K."/>
            <person name="Thomas B.C."/>
            <person name="Malmstrom R."/>
            <person name="Stieglmeier M."/>
            <person name="Klingl A."/>
            <person name="Woyke T."/>
            <person name="Ryan C.M."/>
            <person name="Banfield J.F."/>
        </authorList>
    </citation>
    <scope>NUCLEOTIDE SEQUENCE [LARGE SCALE GENOMIC DNA]</scope>
</reference>
<dbReference type="SUPFAM" id="SSF51366">
    <property type="entry name" value="Ribulose-phoshate binding barrel"/>
    <property type="match status" value="1"/>
</dbReference>
<dbReference type="AlphaFoldDB" id="A0A2M7VZY4"/>
<name>A0A2M7VZY4_9BACT</name>
<feature type="active site" description="Proton acceptor" evidence="9">
    <location>
        <position position="49"/>
    </location>
</feature>
<accession>A0A2M7VZY4</accession>
<evidence type="ECO:0000313" key="12">
    <source>
        <dbReference type="Proteomes" id="UP000228743"/>
    </source>
</evidence>
<keyword evidence="7 9" id="KW-0456">Lyase</keyword>
<comment type="subunit">
    <text evidence="3 9">Tetramer of two alpha and two beta chains.</text>
</comment>
<evidence type="ECO:0000256" key="8">
    <source>
        <dbReference type="ARBA" id="ARBA00049047"/>
    </source>
</evidence>
<dbReference type="CDD" id="cd04724">
    <property type="entry name" value="Tryptophan_synthase_alpha"/>
    <property type="match status" value="1"/>
</dbReference>
<dbReference type="PROSITE" id="PS00167">
    <property type="entry name" value="TRP_SYNTHASE_ALPHA"/>
    <property type="match status" value="1"/>
</dbReference>
<dbReference type="InterPro" id="IPR018204">
    <property type="entry name" value="Trp_synthase_alpha_AS"/>
</dbReference>
<comment type="function">
    <text evidence="1 9">The alpha subunit is responsible for the aldol cleavage of indoleglycerol phosphate to indole and glyceraldehyde 3-phosphate.</text>
</comment>
<dbReference type="GO" id="GO:0004834">
    <property type="term" value="F:tryptophan synthase activity"/>
    <property type="evidence" value="ECO:0007669"/>
    <property type="project" value="UniProtKB-UniRule"/>
</dbReference>
<dbReference type="InterPro" id="IPR013785">
    <property type="entry name" value="Aldolase_TIM"/>
</dbReference>
<dbReference type="Proteomes" id="UP000228743">
    <property type="component" value="Unassembled WGS sequence"/>
</dbReference>
<proteinExistence type="inferred from homology"/>
<evidence type="ECO:0000256" key="6">
    <source>
        <dbReference type="ARBA" id="ARBA00023141"/>
    </source>
</evidence>
<keyword evidence="6 9" id="KW-0057">Aromatic amino acid biosynthesis</keyword>
<protein>
    <recommendedName>
        <fullName evidence="9">Tryptophan synthase alpha chain</fullName>
        <ecNumber evidence="9">4.2.1.20</ecNumber>
    </recommendedName>
</protein>
<evidence type="ECO:0000256" key="3">
    <source>
        <dbReference type="ARBA" id="ARBA00011270"/>
    </source>
</evidence>
<dbReference type="NCBIfam" id="TIGR00262">
    <property type="entry name" value="trpA"/>
    <property type="match status" value="1"/>
</dbReference>
<keyword evidence="4 9" id="KW-0028">Amino-acid biosynthesis</keyword>
<dbReference type="InterPro" id="IPR002028">
    <property type="entry name" value="Trp_synthase_suA"/>
</dbReference>
<keyword evidence="5 9" id="KW-0822">Tryptophan biosynthesis</keyword>
<evidence type="ECO:0000256" key="4">
    <source>
        <dbReference type="ARBA" id="ARBA00022605"/>
    </source>
</evidence>
<dbReference type="FunFam" id="3.20.20.70:FF:000037">
    <property type="entry name" value="Tryptophan synthase alpha chain"/>
    <property type="match status" value="1"/>
</dbReference>
<dbReference type="UniPathway" id="UPA00035">
    <property type="reaction ID" value="UER00044"/>
</dbReference>
<dbReference type="Pfam" id="PF00290">
    <property type="entry name" value="Trp_syntA"/>
    <property type="match status" value="1"/>
</dbReference>
<sequence>MNKIEDQLNKIKSEGRIGLMTHIVIGYPNLETSKAMVETMAEAGVDFIELQIPFSDPVADGPTISKANQDSLDRQTSVKQSMELMAEITKTIEIPLLFMTYFNIVFNYGVKEFCHDARQAGCSGLIIPDIPLEEENEERFIHHCEENSLIAIRSISPASTDDRLGENAEVAKGFVYFAGRKGITGSRTDLDSQLLENIDRVKKFFKIPLTVGFGLSKPEHIKQLRGKADVAVIGSALIDVYNQADSDKILAVKNYLNKLKQYDKID</sequence>
<dbReference type="HAMAP" id="MF_00131">
    <property type="entry name" value="Trp_synth_alpha"/>
    <property type="match status" value="1"/>
</dbReference>
<evidence type="ECO:0000313" key="11">
    <source>
        <dbReference type="EMBL" id="PJA09898.1"/>
    </source>
</evidence>
<comment type="caution">
    <text evidence="11">The sequence shown here is derived from an EMBL/GenBank/DDBJ whole genome shotgun (WGS) entry which is preliminary data.</text>
</comment>
<feature type="active site" description="Proton acceptor" evidence="9">
    <location>
        <position position="60"/>
    </location>
</feature>
<dbReference type="EC" id="4.2.1.20" evidence="9"/>
<dbReference type="GO" id="GO:0005829">
    <property type="term" value="C:cytosol"/>
    <property type="evidence" value="ECO:0007669"/>
    <property type="project" value="TreeGrafter"/>
</dbReference>
<evidence type="ECO:0000256" key="1">
    <source>
        <dbReference type="ARBA" id="ARBA00003365"/>
    </source>
</evidence>
<dbReference type="Gene3D" id="3.20.20.70">
    <property type="entry name" value="Aldolase class I"/>
    <property type="match status" value="1"/>
</dbReference>
<dbReference type="EMBL" id="PFPX01000041">
    <property type="protein sequence ID" value="PJA09898.1"/>
    <property type="molecule type" value="Genomic_DNA"/>
</dbReference>
<evidence type="ECO:0000256" key="9">
    <source>
        <dbReference type="HAMAP-Rule" id="MF_00131"/>
    </source>
</evidence>
<comment type="similarity">
    <text evidence="9 10">Belongs to the TrpA family.</text>
</comment>
<evidence type="ECO:0000256" key="7">
    <source>
        <dbReference type="ARBA" id="ARBA00023239"/>
    </source>
</evidence>
<comment type="catalytic activity">
    <reaction evidence="8 9">
        <text>(1S,2R)-1-C-(indol-3-yl)glycerol 3-phosphate + L-serine = D-glyceraldehyde 3-phosphate + L-tryptophan + H2O</text>
        <dbReference type="Rhea" id="RHEA:10532"/>
        <dbReference type="ChEBI" id="CHEBI:15377"/>
        <dbReference type="ChEBI" id="CHEBI:33384"/>
        <dbReference type="ChEBI" id="CHEBI:57912"/>
        <dbReference type="ChEBI" id="CHEBI:58866"/>
        <dbReference type="ChEBI" id="CHEBI:59776"/>
        <dbReference type="EC" id="4.2.1.20"/>
    </reaction>
</comment>
<dbReference type="PANTHER" id="PTHR43406">
    <property type="entry name" value="TRYPTOPHAN SYNTHASE, ALPHA CHAIN"/>
    <property type="match status" value="1"/>
</dbReference>
<gene>
    <name evidence="9" type="primary">trpA</name>
    <name evidence="11" type="ORF">COX68_01750</name>
</gene>
<evidence type="ECO:0000256" key="10">
    <source>
        <dbReference type="RuleBase" id="RU003662"/>
    </source>
</evidence>
<dbReference type="PANTHER" id="PTHR43406:SF1">
    <property type="entry name" value="TRYPTOPHAN SYNTHASE ALPHA CHAIN, CHLOROPLASTIC"/>
    <property type="match status" value="1"/>
</dbReference>
<evidence type="ECO:0000256" key="5">
    <source>
        <dbReference type="ARBA" id="ARBA00022822"/>
    </source>
</evidence>